<dbReference type="Proteomes" id="UP000093355">
    <property type="component" value="Unassembled WGS sequence"/>
</dbReference>
<dbReference type="InterPro" id="IPR050882">
    <property type="entry name" value="Prepilin_peptidase/N-MTase"/>
</dbReference>
<reference evidence="3 4" key="1">
    <citation type="submission" date="2016-05" db="EMBL/GenBank/DDBJ databases">
        <authorList>
            <person name="Lavstsen T."/>
            <person name="Jespersen J.S."/>
        </authorList>
    </citation>
    <scope>NUCLEOTIDE SEQUENCE [LARGE SCALE GENOMIC DNA]</scope>
    <source>
        <strain evidence="3 4">YLB-01</strain>
    </source>
</reference>
<dbReference type="GO" id="GO:0005886">
    <property type="term" value="C:plasma membrane"/>
    <property type="evidence" value="ECO:0007669"/>
    <property type="project" value="TreeGrafter"/>
</dbReference>
<dbReference type="OrthoDB" id="2087435at2"/>
<dbReference type="RefSeq" id="WP_067027971.1">
    <property type="nucleotide sequence ID" value="NZ_JRNY01000010.1"/>
</dbReference>
<comment type="caution">
    <text evidence="3">The sequence shown here is derived from an EMBL/GenBank/DDBJ whole genome shotgun (WGS) entry which is preliminary data.</text>
</comment>
<dbReference type="Gene3D" id="1.20.120.1220">
    <property type="match status" value="1"/>
</dbReference>
<organism evidence="3 4">
    <name type="scientific">Microbacterium sediminis</name>
    <dbReference type="NCBI Taxonomy" id="904291"/>
    <lineage>
        <taxon>Bacteria</taxon>
        <taxon>Bacillati</taxon>
        <taxon>Actinomycetota</taxon>
        <taxon>Actinomycetes</taxon>
        <taxon>Micrococcales</taxon>
        <taxon>Microbacteriaceae</taxon>
        <taxon>Microbacterium</taxon>
    </lineage>
</organism>
<name>A0A1B9NIY4_9MICO</name>
<keyword evidence="4" id="KW-1185">Reference proteome</keyword>
<sequence length="159" mass="15752">MRGGRMQALVAAAYLAFGVASLVLIRSDLAEHRLPNAVVLPATAVVGALLTLASIAAGDTAAVGRAAAGALALGAFYAALWAIGRGRGMGGGDVKLALLVGLFLGWHGWPELALGGAAAFVVGGASALALIAARRATARTHIAFGPFMLIGACLGPILV</sequence>
<protein>
    <recommendedName>
        <fullName evidence="2">Prepilin type IV endopeptidase peptidase domain-containing protein</fullName>
    </recommendedName>
</protein>
<evidence type="ECO:0000313" key="3">
    <source>
        <dbReference type="EMBL" id="OCG76534.1"/>
    </source>
</evidence>
<dbReference type="GO" id="GO:0004190">
    <property type="term" value="F:aspartic-type endopeptidase activity"/>
    <property type="evidence" value="ECO:0007669"/>
    <property type="project" value="InterPro"/>
</dbReference>
<dbReference type="Pfam" id="PF01478">
    <property type="entry name" value="Peptidase_A24"/>
    <property type="match status" value="1"/>
</dbReference>
<dbReference type="InterPro" id="IPR000045">
    <property type="entry name" value="Prepilin_IV_endopep_pep"/>
</dbReference>
<feature type="domain" description="Prepilin type IV endopeptidase peptidase" evidence="2">
    <location>
        <begin position="17"/>
        <end position="118"/>
    </location>
</feature>
<evidence type="ECO:0000256" key="1">
    <source>
        <dbReference type="ARBA" id="ARBA00005801"/>
    </source>
</evidence>
<evidence type="ECO:0000259" key="2">
    <source>
        <dbReference type="Pfam" id="PF01478"/>
    </source>
</evidence>
<comment type="similarity">
    <text evidence="1">Belongs to the peptidase A24 family.</text>
</comment>
<dbReference type="GO" id="GO:0006465">
    <property type="term" value="P:signal peptide processing"/>
    <property type="evidence" value="ECO:0007669"/>
    <property type="project" value="TreeGrafter"/>
</dbReference>
<dbReference type="PANTHER" id="PTHR30487">
    <property type="entry name" value="TYPE 4 PREPILIN-LIKE PROTEINS LEADER PEPTIDE-PROCESSING ENZYME"/>
    <property type="match status" value="1"/>
</dbReference>
<dbReference type="PANTHER" id="PTHR30487:SF0">
    <property type="entry name" value="PREPILIN LEADER PEPTIDASE_N-METHYLTRANSFERASE-RELATED"/>
    <property type="match status" value="1"/>
</dbReference>
<accession>A0A1B9NIY4</accession>
<dbReference type="AlphaFoldDB" id="A0A1B9NIY4"/>
<dbReference type="STRING" id="904291.A7J15_11150"/>
<evidence type="ECO:0000313" key="4">
    <source>
        <dbReference type="Proteomes" id="UP000093355"/>
    </source>
</evidence>
<proteinExistence type="inferred from homology"/>
<gene>
    <name evidence="3" type="ORF">A7J15_11150</name>
</gene>
<dbReference type="EMBL" id="LXMD01000001">
    <property type="protein sequence ID" value="OCG76534.1"/>
    <property type="molecule type" value="Genomic_DNA"/>
</dbReference>